<gene>
    <name evidence="1" type="ORF">EB18_00481</name>
</gene>
<dbReference type="AlphaFoldDB" id="A0A366SJN5"/>
<evidence type="ECO:0000313" key="1">
    <source>
        <dbReference type="EMBL" id="RBR32056.1"/>
    </source>
</evidence>
<organism evidence="1 2">
    <name type="scientific">Enterococcus cecorum</name>
    <dbReference type="NCBI Taxonomy" id="44008"/>
    <lineage>
        <taxon>Bacteria</taxon>
        <taxon>Bacillati</taxon>
        <taxon>Bacillota</taxon>
        <taxon>Bacilli</taxon>
        <taxon>Lactobacillales</taxon>
        <taxon>Enterococcaceae</taxon>
        <taxon>Enterococcus</taxon>
    </lineage>
</organism>
<dbReference type="EMBL" id="LEOY01000002">
    <property type="protein sequence ID" value="RBR32056.1"/>
    <property type="molecule type" value="Genomic_DNA"/>
</dbReference>
<name>A0A366SJN5_9ENTE</name>
<feature type="non-terminal residue" evidence="1">
    <location>
        <position position="26"/>
    </location>
</feature>
<proteinExistence type="predicted"/>
<dbReference type="Proteomes" id="UP000252800">
    <property type="component" value="Unassembled WGS sequence"/>
</dbReference>
<comment type="caution">
    <text evidence="1">The sequence shown here is derived from an EMBL/GenBank/DDBJ whole genome shotgun (WGS) entry which is preliminary data.</text>
</comment>
<reference evidence="1 2" key="1">
    <citation type="submission" date="2015-06" db="EMBL/GenBank/DDBJ databases">
        <title>The Genome Sequence of Enterococcus cecorum 170AEA1.</title>
        <authorList>
            <consortium name="The Broad Institute Genomics Platform"/>
            <consortium name="The Broad Institute Genome Sequencing Center for Infectious Disease"/>
            <person name="Earl A.M."/>
            <person name="Van Tyne D."/>
            <person name="Lebreton F."/>
            <person name="Saavedra J.T."/>
            <person name="Gilmore M.S."/>
            <person name="Manson McGuire A."/>
            <person name="Clock S."/>
            <person name="Crupain M."/>
            <person name="Rangan U."/>
            <person name="Young S."/>
            <person name="Abouelleil A."/>
            <person name="Cao P."/>
            <person name="Chapman S.B."/>
            <person name="Griggs A."/>
            <person name="Priest M."/>
            <person name="Shea T."/>
            <person name="Wortman J."/>
            <person name="Nusbaum C."/>
            <person name="Birren B."/>
        </authorList>
    </citation>
    <scope>NUCLEOTIDE SEQUENCE [LARGE SCALE GENOMIC DNA]</scope>
    <source>
        <strain evidence="1 2">170AEA1</strain>
    </source>
</reference>
<sequence length="26" mass="3132">MYQNYTINQLCLPIDLEIKLEENDFA</sequence>
<accession>A0A366SJN5</accession>
<protein>
    <submittedName>
        <fullName evidence="1">Uncharacterized protein</fullName>
    </submittedName>
</protein>
<evidence type="ECO:0000313" key="2">
    <source>
        <dbReference type="Proteomes" id="UP000252800"/>
    </source>
</evidence>